<proteinExistence type="inferred from homology"/>
<evidence type="ECO:0000256" key="10">
    <source>
        <dbReference type="ARBA" id="ARBA00046288"/>
    </source>
</evidence>
<accession>A0A482XIN2</accession>
<dbReference type="SUPFAM" id="SSF53756">
    <property type="entry name" value="UDP-Glycosyltransferase/glycogen phosphorylase"/>
    <property type="match status" value="1"/>
</dbReference>
<evidence type="ECO:0000256" key="4">
    <source>
        <dbReference type="ARBA" id="ARBA00022679"/>
    </source>
</evidence>
<dbReference type="Pfam" id="PF00201">
    <property type="entry name" value="UDPGT"/>
    <property type="match status" value="1"/>
</dbReference>
<sequence>MKSILQILSLLVILGKSVESANILVLMPLPFPSHTRTYMPLFKELALRGHNVTFYSAFPYKEEIPNLKTVKVDNFLVGFIHDIAKSNFADFNGWKHVVFLWRMGLTCSEKLLQQPPIKQLMHSQDNYDVILLETFFVHEYLTAFGHKFKAPIINLHPFRAENWINFNVGNPNPFSYVTDFRLEADGQLDYYDRISNLLIGLFTRISGYYWYLPQQEATMRKYFDYEGVESMPPLKSMLAETALSLVDGHYAISHVAPNLPNIIPVGGIHISKNNTLPQDLKKWMEDSPHGVIYMSLGSTVRSADLKREYVDVFVKVFAKLPQRVLWKWEENEIPGRPDNVMISKWFPQQAILEHPKCKLFLTHGGFHGMLEAAYYGVPVVGTPLFADQRGNLHIAKRKGFGLMVKFDELTVEKLSDALNTVLSTPSFKENAQKLSRIIKDEPMTPMELAVFWVEHVIRHKGAAHLKSARLSLSWYQYLLVDIFALFALFAAGIYYFFKLLLGLLSSNNDKMSKNKNETNKVKKN</sequence>
<dbReference type="PANTHER" id="PTHR48043:SF159">
    <property type="entry name" value="EG:EG0003.4 PROTEIN-RELATED"/>
    <property type="match status" value="1"/>
</dbReference>
<dbReference type="AlphaFoldDB" id="A0A482XIN2"/>
<protein>
    <recommendedName>
        <fullName evidence="12">UDP-glucuronosyltransferase</fullName>
        <ecNumber evidence="12">2.4.1.17</ecNumber>
    </recommendedName>
</protein>
<keyword evidence="6" id="KW-0256">Endoplasmic reticulum</keyword>
<dbReference type="InterPro" id="IPR035595">
    <property type="entry name" value="UDP_glycos_trans_CS"/>
</dbReference>
<evidence type="ECO:0000256" key="6">
    <source>
        <dbReference type="ARBA" id="ARBA00022824"/>
    </source>
</evidence>
<evidence type="ECO:0000256" key="1">
    <source>
        <dbReference type="ARBA" id="ARBA00004240"/>
    </source>
</evidence>
<dbReference type="PROSITE" id="PS00375">
    <property type="entry name" value="UDPGT"/>
    <property type="match status" value="1"/>
</dbReference>
<keyword evidence="8 12" id="KW-0472">Membrane</keyword>
<evidence type="ECO:0000256" key="2">
    <source>
        <dbReference type="ARBA" id="ARBA00009995"/>
    </source>
</evidence>
<evidence type="ECO:0000256" key="12">
    <source>
        <dbReference type="RuleBase" id="RU362059"/>
    </source>
</evidence>
<evidence type="ECO:0000256" key="5">
    <source>
        <dbReference type="ARBA" id="ARBA00022692"/>
    </source>
</evidence>
<keyword evidence="3 11" id="KW-0328">Glycosyltransferase</keyword>
<dbReference type="InParanoid" id="A0A482XIN2"/>
<reference evidence="13 14" key="1">
    <citation type="journal article" date="2017" name="Gigascience">
        <title>Genome sequence of the small brown planthopper, Laodelphax striatellus.</title>
        <authorList>
            <person name="Zhu J."/>
            <person name="Jiang F."/>
            <person name="Wang X."/>
            <person name="Yang P."/>
            <person name="Bao Y."/>
            <person name="Zhao W."/>
            <person name="Wang W."/>
            <person name="Lu H."/>
            <person name="Wang Q."/>
            <person name="Cui N."/>
            <person name="Li J."/>
            <person name="Chen X."/>
            <person name="Luo L."/>
            <person name="Yu J."/>
            <person name="Kang L."/>
            <person name="Cui F."/>
        </authorList>
    </citation>
    <scope>NUCLEOTIDE SEQUENCE [LARGE SCALE GENOMIC DNA]</scope>
    <source>
        <strain evidence="13">Lst14</strain>
    </source>
</reference>
<keyword evidence="5 12" id="KW-0812">Transmembrane</keyword>
<evidence type="ECO:0000313" key="13">
    <source>
        <dbReference type="EMBL" id="RZF45188.1"/>
    </source>
</evidence>
<dbReference type="GO" id="GO:0005783">
    <property type="term" value="C:endoplasmic reticulum"/>
    <property type="evidence" value="ECO:0007669"/>
    <property type="project" value="UniProtKB-SubCell"/>
</dbReference>
<feature type="transmembrane region" description="Helical" evidence="12">
    <location>
        <begin position="474"/>
        <end position="497"/>
    </location>
</feature>
<dbReference type="InterPro" id="IPR002213">
    <property type="entry name" value="UDP_glucos_trans"/>
</dbReference>
<dbReference type="OrthoDB" id="5835829at2759"/>
<dbReference type="FunFam" id="3.40.50.2000:FF:000050">
    <property type="entry name" value="UDP-glucuronosyltransferase"/>
    <property type="match status" value="1"/>
</dbReference>
<keyword evidence="7 12" id="KW-1133">Transmembrane helix</keyword>
<name>A0A482XIN2_LAOST</name>
<keyword evidence="9" id="KW-0325">Glycoprotein</keyword>
<evidence type="ECO:0000256" key="7">
    <source>
        <dbReference type="ARBA" id="ARBA00022989"/>
    </source>
</evidence>
<dbReference type="SMR" id="A0A482XIN2"/>
<evidence type="ECO:0000256" key="3">
    <source>
        <dbReference type="ARBA" id="ARBA00022676"/>
    </source>
</evidence>
<organism evidence="13 14">
    <name type="scientific">Laodelphax striatellus</name>
    <name type="common">Small brown planthopper</name>
    <name type="synonym">Delphax striatella</name>
    <dbReference type="NCBI Taxonomy" id="195883"/>
    <lineage>
        <taxon>Eukaryota</taxon>
        <taxon>Metazoa</taxon>
        <taxon>Ecdysozoa</taxon>
        <taxon>Arthropoda</taxon>
        <taxon>Hexapoda</taxon>
        <taxon>Insecta</taxon>
        <taxon>Pterygota</taxon>
        <taxon>Neoptera</taxon>
        <taxon>Paraneoptera</taxon>
        <taxon>Hemiptera</taxon>
        <taxon>Auchenorrhyncha</taxon>
        <taxon>Fulgoroidea</taxon>
        <taxon>Delphacidae</taxon>
        <taxon>Criomorphinae</taxon>
        <taxon>Laodelphax</taxon>
    </lineage>
</organism>
<keyword evidence="12" id="KW-0732">Signal</keyword>
<dbReference type="GO" id="GO:0015020">
    <property type="term" value="F:glucuronosyltransferase activity"/>
    <property type="evidence" value="ECO:0007669"/>
    <property type="project" value="UniProtKB-EC"/>
</dbReference>
<dbReference type="CDD" id="cd03784">
    <property type="entry name" value="GT1_Gtf-like"/>
    <property type="match status" value="1"/>
</dbReference>
<evidence type="ECO:0000313" key="14">
    <source>
        <dbReference type="Proteomes" id="UP000291343"/>
    </source>
</evidence>
<evidence type="ECO:0000256" key="9">
    <source>
        <dbReference type="ARBA" id="ARBA00023180"/>
    </source>
</evidence>
<dbReference type="Proteomes" id="UP000291343">
    <property type="component" value="Unassembled WGS sequence"/>
</dbReference>
<feature type="signal peptide" evidence="12">
    <location>
        <begin position="1"/>
        <end position="20"/>
    </location>
</feature>
<comment type="subcellular location">
    <subcellularLocation>
        <location evidence="10">Endomembrane system</location>
        <topology evidence="10">Single-pass type I membrane protein</topology>
    </subcellularLocation>
    <subcellularLocation>
        <location evidence="1">Endoplasmic reticulum</location>
    </subcellularLocation>
    <subcellularLocation>
        <location evidence="12">Membrane</location>
        <topology evidence="12">Single-pass membrane protein</topology>
    </subcellularLocation>
</comment>
<keyword evidence="14" id="KW-1185">Reference proteome</keyword>
<comment type="caution">
    <text evidence="13">The sequence shown here is derived from an EMBL/GenBank/DDBJ whole genome shotgun (WGS) entry which is preliminary data.</text>
</comment>
<evidence type="ECO:0000256" key="11">
    <source>
        <dbReference type="RuleBase" id="RU003718"/>
    </source>
</evidence>
<keyword evidence="4 11" id="KW-0808">Transferase</keyword>
<dbReference type="PANTHER" id="PTHR48043">
    <property type="entry name" value="EG:EG0003.4 PROTEIN-RELATED"/>
    <property type="match status" value="1"/>
</dbReference>
<feature type="chain" id="PRO_5019617307" description="UDP-glucuronosyltransferase" evidence="12">
    <location>
        <begin position="21"/>
        <end position="524"/>
    </location>
</feature>
<gene>
    <name evidence="13" type="ORF">LSTR_LSTR009959</name>
</gene>
<dbReference type="GO" id="GO:0016020">
    <property type="term" value="C:membrane"/>
    <property type="evidence" value="ECO:0007669"/>
    <property type="project" value="UniProtKB-SubCell"/>
</dbReference>
<dbReference type="InterPro" id="IPR050271">
    <property type="entry name" value="UDP-glycosyltransferase"/>
</dbReference>
<dbReference type="EMBL" id="QKKF02009716">
    <property type="protein sequence ID" value="RZF45188.1"/>
    <property type="molecule type" value="Genomic_DNA"/>
</dbReference>
<evidence type="ECO:0000256" key="8">
    <source>
        <dbReference type="ARBA" id="ARBA00023136"/>
    </source>
</evidence>
<dbReference type="Gene3D" id="3.40.50.2000">
    <property type="entry name" value="Glycogen Phosphorylase B"/>
    <property type="match status" value="2"/>
</dbReference>
<comment type="catalytic activity">
    <reaction evidence="12">
        <text>glucuronate acceptor + UDP-alpha-D-glucuronate = acceptor beta-D-glucuronoside + UDP + H(+)</text>
        <dbReference type="Rhea" id="RHEA:21032"/>
        <dbReference type="ChEBI" id="CHEBI:15378"/>
        <dbReference type="ChEBI" id="CHEBI:58052"/>
        <dbReference type="ChEBI" id="CHEBI:58223"/>
        <dbReference type="ChEBI" id="CHEBI:132367"/>
        <dbReference type="ChEBI" id="CHEBI:132368"/>
        <dbReference type="EC" id="2.4.1.17"/>
    </reaction>
</comment>
<comment type="similarity">
    <text evidence="2 11">Belongs to the UDP-glycosyltransferase family.</text>
</comment>
<dbReference type="EC" id="2.4.1.17" evidence="12"/>